<dbReference type="InterPro" id="IPR013087">
    <property type="entry name" value="Znf_C2H2_type"/>
</dbReference>
<evidence type="ECO:0000256" key="2">
    <source>
        <dbReference type="SAM" id="MobiDB-lite"/>
    </source>
</evidence>
<dbReference type="PROSITE" id="PS00028">
    <property type="entry name" value="ZINC_FINGER_C2H2_1"/>
    <property type="match status" value="2"/>
</dbReference>
<gene>
    <name evidence="4" type="ORF">CHIRRI_LOCUS14121</name>
</gene>
<keyword evidence="1" id="KW-0862">Zinc</keyword>
<keyword evidence="1" id="KW-0863">Zinc-finger</keyword>
<reference evidence="4" key="1">
    <citation type="submission" date="2022-01" db="EMBL/GenBank/DDBJ databases">
        <authorList>
            <person name="King R."/>
        </authorList>
    </citation>
    <scope>NUCLEOTIDE SEQUENCE</scope>
</reference>
<keyword evidence="5" id="KW-1185">Reference proteome</keyword>
<dbReference type="SUPFAM" id="SSF57667">
    <property type="entry name" value="beta-beta-alpha zinc fingers"/>
    <property type="match status" value="1"/>
</dbReference>
<feature type="domain" description="C2H2-type" evidence="3">
    <location>
        <begin position="159"/>
        <end position="187"/>
    </location>
</feature>
<sequence length="224" mass="26041">MYNKYSNCPDLRSKMDTDSKDKIKKQKKSQISRKPGKTRTIIENIKQERNEKNTEEFECLNAVLNVIETLKKSYNLETKVGQNLGKNDTKDANLPTIRDCQVLLKDIKNQANTFNHELMDISAIKTELGEDFKMNLSSEALKSSKISSDPDINRLNRRFNCSFCHKSFTSRCYLSIHTKSHHKRPRKLSYSCNICNLKFTTKSIHKSHAKRKHSNVNRQMRLAI</sequence>
<dbReference type="PROSITE" id="PS50157">
    <property type="entry name" value="ZINC_FINGER_C2H2_2"/>
    <property type="match status" value="2"/>
</dbReference>
<evidence type="ECO:0000313" key="5">
    <source>
        <dbReference type="Proteomes" id="UP001153620"/>
    </source>
</evidence>
<dbReference type="SMART" id="SM00355">
    <property type="entry name" value="ZnF_C2H2"/>
    <property type="match status" value="2"/>
</dbReference>
<keyword evidence="1" id="KW-0479">Metal-binding</keyword>
<accession>A0A9N9WYR2</accession>
<dbReference type="AlphaFoldDB" id="A0A9N9WYR2"/>
<evidence type="ECO:0000259" key="3">
    <source>
        <dbReference type="PROSITE" id="PS50157"/>
    </source>
</evidence>
<dbReference type="OrthoDB" id="7743946at2759"/>
<feature type="domain" description="C2H2-type" evidence="3">
    <location>
        <begin position="190"/>
        <end position="218"/>
    </location>
</feature>
<feature type="compositionally biased region" description="Basic residues" evidence="2">
    <location>
        <begin position="22"/>
        <end position="36"/>
    </location>
</feature>
<organism evidence="4 5">
    <name type="scientific">Chironomus riparius</name>
    <dbReference type="NCBI Taxonomy" id="315576"/>
    <lineage>
        <taxon>Eukaryota</taxon>
        <taxon>Metazoa</taxon>
        <taxon>Ecdysozoa</taxon>
        <taxon>Arthropoda</taxon>
        <taxon>Hexapoda</taxon>
        <taxon>Insecta</taxon>
        <taxon>Pterygota</taxon>
        <taxon>Neoptera</taxon>
        <taxon>Endopterygota</taxon>
        <taxon>Diptera</taxon>
        <taxon>Nematocera</taxon>
        <taxon>Chironomoidea</taxon>
        <taxon>Chironomidae</taxon>
        <taxon>Chironominae</taxon>
        <taxon>Chironomus</taxon>
    </lineage>
</organism>
<reference evidence="4" key="2">
    <citation type="submission" date="2022-10" db="EMBL/GenBank/DDBJ databases">
        <authorList>
            <consortium name="ENA_rothamsted_submissions"/>
            <consortium name="culmorum"/>
            <person name="King R."/>
        </authorList>
    </citation>
    <scope>NUCLEOTIDE SEQUENCE</scope>
</reference>
<feature type="region of interest" description="Disordered" evidence="2">
    <location>
        <begin position="1"/>
        <end position="36"/>
    </location>
</feature>
<dbReference type="EMBL" id="OU895880">
    <property type="protein sequence ID" value="CAG9811312.1"/>
    <property type="molecule type" value="Genomic_DNA"/>
</dbReference>
<dbReference type="GO" id="GO:0008270">
    <property type="term" value="F:zinc ion binding"/>
    <property type="evidence" value="ECO:0007669"/>
    <property type="project" value="UniProtKB-KW"/>
</dbReference>
<feature type="compositionally biased region" description="Basic and acidic residues" evidence="2">
    <location>
        <begin position="11"/>
        <end position="21"/>
    </location>
</feature>
<dbReference type="InterPro" id="IPR036236">
    <property type="entry name" value="Znf_C2H2_sf"/>
</dbReference>
<evidence type="ECO:0000256" key="1">
    <source>
        <dbReference type="PROSITE-ProRule" id="PRU00042"/>
    </source>
</evidence>
<proteinExistence type="predicted"/>
<dbReference type="Gene3D" id="3.30.160.60">
    <property type="entry name" value="Classic Zinc Finger"/>
    <property type="match status" value="1"/>
</dbReference>
<name>A0A9N9WYR2_9DIPT</name>
<evidence type="ECO:0000313" key="4">
    <source>
        <dbReference type="EMBL" id="CAG9811312.1"/>
    </source>
</evidence>
<dbReference type="Proteomes" id="UP001153620">
    <property type="component" value="Chromosome 4"/>
</dbReference>
<protein>
    <recommendedName>
        <fullName evidence="3">C2H2-type domain-containing protein</fullName>
    </recommendedName>
</protein>